<dbReference type="OrthoDB" id="6088058at2"/>
<feature type="transmembrane region" description="Helical" evidence="1">
    <location>
        <begin position="206"/>
        <end position="224"/>
    </location>
</feature>
<evidence type="ECO:0008006" key="4">
    <source>
        <dbReference type="Google" id="ProtNLM"/>
    </source>
</evidence>
<organism evidence="2 3">
    <name type="scientific">Bradyrhizobium yuanmingense</name>
    <dbReference type="NCBI Taxonomy" id="108015"/>
    <lineage>
        <taxon>Bacteria</taxon>
        <taxon>Pseudomonadati</taxon>
        <taxon>Pseudomonadota</taxon>
        <taxon>Alphaproteobacteria</taxon>
        <taxon>Hyphomicrobiales</taxon>
        <taxon>Nitrobacteraceae</taxon>
        <taxon>Bradyrhizobium</taxon>
    </lineage>
</organism>
<feature type="transmembrane region" description="Helical" evidence="1">
    <location>
        <begin position="101"/>
        <end position="122"/>
    </location>
</feature>
<evidence type="ECO:0000256" key="1">
    <source>
        <dbReference type="SAM" id="Phobius"/>
    </source>
</evidence>
<evidence type="ECO:0000313" key="3">
    <source>
        <dbReference type="Proteomes" id="UP000051380"/>
    </source>
</evidence>
<comment type="caution">
    <text evidence="2">The sequence shown here is derived from an EMBL/GenBank/DDBJ whole genome shotgun (WGS) entry which is preliminary data.</text>
</comment>
<sequence length="277" mass="29337">MLRARDQAQPANALVPPVVRRLSYAPLQTGEKYLIGALLVLTLTALLAPTMPAAAWHIPHFVDSRTFLGVPNAGDVLSNLAFLAMGVWGSERLRARHDAPVGANWFFVGLILTCLGSGFYHLDPDVPQRLIADRLGMAVAFAGFLGIAASERTSTRAGETVLVLAMVAGLLAAWVARENLTPWVVVQFGGMALAVGLALTRPRPGALGVPLGGVIVFYVLAKLFELGDVTVFEATGHMVSGHTLKHLAAALAAWPVIRALGSRPCTHQAAGRRLMSA</sequence>
<dbReference type="EMBL" id="LJYF01000002">
    <property type="protein sequence ID" value="KRQ02876.1"/>
    <property type="molecule type" value="Genomic_DNA"/>
</dbReference>
<dbReference type="STRING" id="108015.GA0061099_1002626"/>
<dbReference type="Proteomes" id="UP000051380">
    <property type="component" value="Unassembled WGS sequence"/>
</dbReference>
<name>A0A0R3D563_9BRAD</name>
<keyword evidence="1" id="KW-1133">Transmembrane helix</keyword>
<feature type="transmembrane region" description="Helical" evidence="1">
    <location>
        <begin position="134"/>
        <end position="150"/>
    </location>
</feature>
<proteinExistence type="predicted"/>
<dbReference type="PANTHER" id="PTHR34368">
    <property type="entry name" value="OS01G0962200 PROTEIN"/>
    <property type="match status" value="1"/>
</dbReference>
<keyword evidence="1" id="KW-0472">Membrane</keyword>
<dbReference type="AlphaFoldDB" id="A0A0R3D563"/>
<protein>
    <recommendedName>
        <fullName evidence="4">Alkaline phytoceramidase</fullName>
    </recommendedName>
</protein>
<dbReference type="PANTHER" id="PTHR34368:SF1">
    <property type="entry name" value="OS01G0962200 PROTEIN"/>
    <property type="match status" value="1"/>
</dbReference>
<accession>A0A0R3D563</accession>
<feature type="transmembrane region" description="Helical" evidence="1">
    <location>
        <begin position="70"/>
        <end position="89"/>
    </location>
</feature>
<gene>
    <name evidence="2" type="ORF">AOQ72_07135</name>
</gene>
<evidence type="ECO:0000313" key="2">
    <source>
        <dbReference type="EMBL" id="KRQ02876.1"/>
    </source>
</evidence>
<keyword evidence="1" id="KW-0812">Transmembrane</keyword>
<feature type="transmembrane region" description="Helical" evidence="1">
    <location>
        <begin position="33"/>
        <end position="58"/>
    </location>
</feature>
<reference evidence="2 3" key="1">
    <citation type="submission" date="2015-09" db="EMBL/GenBank/DDBJ databases">
        <title>Draft Genome Sequence of the Strain BR 3267 (Bradyrhizobium yuanmingense) recommended as inoculant for cowpea in Brazil.</title>
        <authorList>
            <person name="Simoes-Araujo J.L."/>
            <person name="Zilli J.E."/>
        </authorList>
    </citation>
    <scope>NUCLEOTIDE SEQUENCE [LARGE SCALE GENOMIC DNA]</scope>
    <source>
        <strain evidence="2 3">BR3267</strain>
    </source>
</reference>
<feature type="transmembrane region" description="Helical" evidence="1">
    <location>
        <begin position="157"/>
        <end position="176"/>
    </location>
</feature>
<feature type="transmembrane region" description="Helical" evidence="1">
    <location>
        <begin position="182"/>
        <end position="199"/>
    </location>
</feature>